<dbReference type="OrthoDB" id="799767at2"/>
<reference evidence="4 5" key="1">
    <citation type="submission" date="2015-11" db="EMBL/GenBank/DDBJ databases">
        <title>Sequence of Pedobacter ginsenosidimutans.</title>
        <authorList>
            <person name="Carson E."/>
            <person name="Keyser V."/>
            <person name="Newman J."/>
            <person name="Miller J."/>
        </authorList>
    </citation>
    <scope>NUCLEOTIDE SEQUENCE [LARGE SCALE GENOMIC DNA]</scope>
    <source>
        <strain evidence="4 5">KACC 14530</strain>
    </source>
</reference>
<comment type="caution">
    <text evidence="4">The sequence shown here is derived from an EMBL/GenBank/DDBJ whole genome shotgun (WGS) entry which is preliminary data.</text>
</comment>
<dbReference type="PROSITE" id="PS01124">
    <property type="entry name" value="HTH_ARAC_FAMILY_2"/>
    <property type="match status" value="1"/>
</dbReference>
<dbReference type="STRING" id="687842.ASU31_21875"/>
<organism evidence="4 5">
    <name type="scientific">Pedobacter ginsenosidimutans</name>
    <dbReference type="NCBI Taxonomy" id="687842"/>
    <lineage>
        <taxon>Bacteria</taxon>
        <taxon>Pseudomonadati</taxon>
        <taxon>Bacteroidota</taxon>
        <taxon>Sphingobacteriia</taxon>
        <taxon>Sphingobacteriales</taxon>
        <taxon>Sphingobacteriaceae</taxon>
        <taxon>Pedobacter</taxon>
    </lineage>
</organism>
<keyword evidence="5" id="KW-1185">Reference proteome</keyword>
<accession>A0A0T5VL18</accession>
<dbReference type="InterPro" id="IPR018060">
    <property type="entry name" value="HTH_AraC"/>
</dbReference>
<dbReference type="EMBL" id="LMZQ01000028">
    <property type="protein sequence ID" value="KRT13909.1"/>
    <property type="molecule type" value="Genomic_DNA"/>
</dbReference>
<dbReference type="InterPro" id="IPR009057">
    <property type="entry name" value="Homeodomain-like_sf"/>
</dbReference>
<dbReference type="Pfam" id="PF12833">
    <property type="entry name" value="HTH_18"/>
    <property type="match status" value="1"/>
</dbReference>
<evidence type="ECO:0000313" key="4">
    <source>
        <dbReference type="EMBL" id="KRT13909.1"/>
    </source>
</evidence>
<evidence type="ECO:0000256" key="2">
    <source>
        <dbReference type="ARBA" id="ARBA00023163"/>
    </source>
</evidence>
<dbReference type="GO" id="GO:0003700">
    <property type="term" value="F:DNA-binding transcription factor activity"/>
    <property type="evidence" value="ECO:0007669"/>
    <property type="project" value="InterPro"/>
</dbReference>
<dbReference type="SMART" id="SM00342">
    <property type="entry name" value="HTH_ARAC"/>
    <property type="match status" value="1"/>
</dbReference>
<dbReference type="PANTHER" id="PTHR47893:SF1">
    <property type="entry name" value="REGULATORY PROTEIN PCHR"/>
    <property type="match status" value="1"/>
</dbReference>
<dbReference type="RefSeq" id="WP_057934385.1">
    <property type="nucleotide sequence ID" value="NZ_LMZQ01000028.1"/>
</dbReference>
<dbReference type="AlphaFoldDB" id="A0A0T5VL18"/>
<dbReference type="PANTHER" id="PTHR47893">
    <property type="entry name" value="REGULATORY PROTEIN PCHR"/>
    <property type="match status" value="1"/>
</dbReference>
<dbReference type="SUPFAM" id="SSF46689">
    <property type="entry name" value="Homeodomain-like"/>
    <property type="match status" value="2"/>
</dbReference>
<name>A0A0T5VL18_9SPHI</name>
<evidence type="ECO:0000259" key="3">
    <source>
        <dbReference type="PROSITE" id="PS01124"/>
    </source>
</evidence>
<dbReference type="InterPro" id="IPR053142">
    <property type="entry name" value="PchR_regulatory_protein"/>
</dbReference>
<keyword evidence="2" id="KW-0804">Transcription</keyword>
<dbReference type="Gene3D" id="1.10.10.60">
    <property type="entry name" value="Homeodomain-like"/>
    <property type="match status" value="1"/>
</dbReference>
<dbReference type="GO" id="GO:0043565">
    <property type="term" value="F:sequence-specific DNA binding"/>
    <property type="evidence" value="ECO:0007669"/>
    <property type="project" value="InterPro"/>
</dbReference>
<keyword evidence="1" id="KW-0805">Transcription regulation</keyword>
<evidence type="ECO:0000313" key="5">
    <source>
        <dbReference type="Proteomes" id="UP000051950"/>
    </source>
</evidence>
<dbReference type="Proteomes" id="UP000051950">
    <property type="component" value="Unassembled WGS sequence"/>
</dbReference>
<feature type="domain" description="HTH araC/xylS-type" evidence="3">
    <location>
        <begin position="213"/>
        <end position="311"/>
    </location>
</feature>
<sequence>MTIKLSTYPKGNIIYKNTYPDNFESINDIDEAVVTLDENDVKYHIKEMWFRGIHIGIFEIHPNQEESFCFESSQQHIGFLFCLSGVINYYYNHQRDNLLSLAKNEQNFNAGGVNSIKFNITEKTTYLYIQLTEDYFKQVTGGELGNDIKTGIQKSISPEIGLILQQIIYPKHEGRVKRLFLEARIFELIIAYFNQKPEKQTRVLKKEDIEKILLAKQLVEHDLQRPNSLMELSRKAGINDYKLKRGFKELTGYTVFGYLYKIRMEKAYYFLSKEKKAVNEVAFLVGYKNAQHFITAFKKQFNILPGSLNKN</sequence>
<evidence type="ECO:0000256" key="1">
    <source>
        <dbReference type="ARBA" id="ARBA00023015"/>
    </source>
</evidence>
<protein>
    <recommendedName>
        <fullName evidence="3">HTH araC/xylS-type domain-containing protein</fullName>
    </recommendedName>
</protein>
<gene>
    <name evidence="4" type="ORF">ASU31_21875</name>
</gene>
<proteinExistence type="predicted"/>